<dbReference type="Pfam" id="PF02298">
    <property type="entry name" value="Cu_bind_like"/>
    <property type="match status" value="1"/>
</dbReference>
<keyword evidence="2" id="KW-0325">Glycoprotein</keyword>
<dbReference type="PANTHER" id="PTHR33021">
    <property type="entry name" value="BLUE COPPER PROTEIN"/>
    <property type="match status" value="1"/>
</dbReference>
<keyword evidence="1" id="KW-1015">Disulfide bond</keyword>
<name>A0A7I8LD23_SPIIN</name>
<dbReference type="PANTHER" id="PTHR33021:SF31">
    <property type="entry name" value="OS02G0720100 PROTEIN"/>
    <property type="match status" value="1"/>
</dbReference>
<reference evidence="7" key="1">
    <citation type="submission" date="2020-02" db="EMBL/GenBank/DDBJ databases">
        <authorList>
            <person name="Scholz U."/>
            <person name="Mascher M."/>
            <person name="Fiebig A."/>
        </authorList>
    </citation>
    <scope>NUCLEOTIDE SEQUENCE</scope>
</reference>
<dbReference type="Gene3D" id="2.60.40.420">
    <property type="entry name" value="Cupredoxins - blue copper proteins"/>
    <property type="match status" value="1"/>
</dbReference>
<evidence type="ECO:0000256" key="3">
    <source>
        <dbReference type="SAM" id="MobiDB-lite"/>
    </source>
</evidence>
<keyword evidence="4" id="KW-0812">Transmembrane</keyword>
<evidence type="ECO:0000259" key="6">
    <source>
        <dbReference type="PROSITE" id="PS51485"/>
    </source>
</evidence>
<dbReference type="OrthoDB" id="1896188at2759"/>
<dbReference type="PROSITE" id="PS51485">
    <property type="entry name" value="PHYTOCYANIN"/>
    <property type="match status" value="1"/>
</dbReference>
<dbReference type="AlphaFoldDB" id="A0A7I8LD23"/>
<sequence length="182" mass="19441">MVALAVLALVVGSQLTPGVAETRLGRHVVGGDRGWDVASDVAGWSTDKEFRVGESIWFSYSAGDESIVELGSKKEFDNCDLSNPIRLYTDGLNKVALEEEGPRFFTSGRPESCSGGLKLHVNVRPQPEAREKPTAQEATVKDDDDAALAPGPASGAAGRGGIWWRMAVWMATIFCFVGVLSA</sequence>
<dbReference type="InterPro" id="IPR003245">
    <property type="entry name" value="Phytocyanin_dom"/>
</dbReference>
<protein>
    <recommendedName>
        <fullName evidence="6">Phytocyanin domain-containing protein</fullName>
    </recommendedName>
</protein>
<evidence type="ECO:0000313" key="8">
    <source>
        <dbReference type="Proteomes" id="UP000663760"/>
    </source>
</evidence>
<dbReference type="EMBL" id="LR746277">
    <property type="protein sequence ID" value="CAA7407909.1"/>
    <property type="molecule type" value="Genomic_DNA"/>
</dbReference>
<evidence type="ECO:0000256" key="4">
    <source>
        <dbReference type="SAM" id="Phobius"/>
    </source>
</evidence>
<evidence type="ECO:0000313" key="7">
    <source>
        <dbReference type="EMBL" id="CAA7407909.1"/>
    </source>
</evidence>
<dbReference type="GO" id="GO:0009055">
    <property type="term" value="F:electron transfer activity"/>
    <property type="evidence" value="ECO:0007669"/>
    <property type="project" value="InterPro"/>
</dbReference>
<feature type="chain" id="PRO_5029573286" description="Phytocyanin domain-containing protein" evidence="5">
    <location>
        <begin position="21"/>
        <end position="182"/>
    </location>
</feature>
<dbReference type="InterPro" id="IPR008972">
    <property type="entry name" value="Cupredoxin"/>
</dbReference>
<proteinExistence type="predicted"/>
<feature type="compositionally biased region" description="Low complexity" evidence="3">
    <location>
        <begin position="147"/>
        <end position="156"/>
    </location>
</feature>
<dbReference type="CDD" id="cd04216">
    <property type="entry name" value="Phytocyanin"/>
    <property type="match status" value="1"/>
</dbReference>
<gene>
    <name evidence="7" type="ORF">SI8410_14018587</name>
</gene>
<evidence type="ECO:0000256" key="5">
    <source>
        <dbReference type="SAM" id="SignalP"/>
    </source>
</evidence>
<feature type="transmembrane region" description="Helical" evidence="4">
    <location>
        <begin position="162"/>
        <end position="180"/>
    </location>
</feature>
<keyword evidence="8" id="KW-1185">Reference proteome</keyword>
<keyword evidence="5" id="KW-0732">Signal</keyword>
<keyword evidence="4" id="KW-1133">Transmembrane helix</keyword>
<dbReference type="GO" id="GO:0005886">
    <property type="term" value="C:plasma membrane"/>
    <property type="evidence" value="ECO:0007669"/>
    <property type="project" value="TreeGrafter"/>
</dbReference>
<feature type="domain" description="Phytocyanin" evidence="6">
    <location>
        <begin position="25"/>
        <end position="125"/>
    </location>
</feature>
<dbReference type="Proteomes" id="UP000663760">
    <property type="component" value="Chromosome 14"/>
</dbReference>
<organism evidence="7 8">
    <name type="scientific">Spirodela intermedia</name>
    <name type="common">Intermediate duckweed</name>
    <dbReference type="NCBI Taxonomy" id="51605"/>
    <lineage>
        <taxon>Eukaryota</taxon>
        <taxon>Viridiplantae</taxon>
        <taxon>Streptophyta</taxon>
        <taxon>Embryophyta</taxon>
        <taxon>Tracheophyta</taxon>
        <taxon>Spermatophyta</taxon>
        <taxon>Magnoliopsida</taxon>
        <taxon>Liliopsida</taxon>
        <taxon>Araceae</taxon>
        <taxon>Lemnoideae</taxon>
        <taxon>Spirodela</taxon>
    </lineage>
</organism>
<evidence type="ECO:0000256" key="2">
    <source>
        <dbReference type="ARBA" id="ARBA00023180"/>
    </source>
</evidence>
<dbReference type="FunFam" id="2.60.40.420:FF:000034">
    <property type="entry name" value="Cupredoxin superfamily protein"/>
    <property type="match status" value="1"/>
</dbReference>
<evidence type="ECO:0000256" key="1">
    <source>
        <dbReference type="ARBA" id="ARBA00023157"/>
    </source>
</evidence>
<keyword evidence="4" id="KW-0472">Membrane</keyword>
<dbReference type="InterPro" id="IPR039391">
    <property type="entry name" value="Phytocyanin-like"/>
</dbReference>
<dbReference type="SUPFAM" id="SSF49503">
    <property type="entry name" value="Cupredoxins"/>
    <property type="match status" value="1"/>
</dbReference>
<feature type="signal peptide" evidence="5">
    <location>
        <begin position="1"/>
        <end position="20"/>
    </location>
</feature>
<accession>A0A7I8LD23</accession>
<feature type="region of interest" description="Disordered" evidence="3">
    <location>
        <begin position="125"/>
        <end position="157"/>
    </location>
</feature>